<dbReference type="EMBL" id="CAJVPU010009592">
    <property type="protein sequence ID" value="CAG8596806.1"/>
    <property type="molecule type" value="Genomic_DNA"/>
</dbReference>
<name>A0ACA9MMM0_9GLOM</name>
<organism evidence="1 2">
    <name type="scientific">Dentiscutata heterogama</name>
    <dbReference type="NCBI Taxonomy" id="1316150"/>
    <lineage>
        <taxon>Eukaryota</taxon>
        <taxon>Fungi</taxon>
        <taxon>Fungi incertae sedis</taxon>
        <taxon>Mucoromycota</taxon>
        <taxon>Glomeromycotina</taxon>
        <taxon>Glomeromycetes</taxon>
        <taxon>Diversisporales</taxon>
        <taxon>Gigasporaceae</taxon>
        <taxon>Dentiscutata</taxon>
    </lineage>
</organism>
<protein>
    <submittedName>
        <fullName evidence="1">6770_t:CDS:1</fullName>
    </submittedName>
</protein>
<feature type="non-terminal residue" evidence="1">
    <location>
        <position position="73"/>
    </location>
</feature>
<accession>A0ACA9MMM0</accession>
<evidence type="ECO:0000313" key="2">
    <source>
        <dbReference type="Proteomes" id="UP000789702"/>
    </source>
</evidence>
<gene>
    <name evidence="1" type="ORF">DHETER_LOCUS7088</name>
</gene>
<evidence type="ECO:0000313" key="1">
    <source>
        <dbReference type="EMBL" id="CAG8596806.1"/>
    </source>
</evidence>
<keyword evidence="2" id="KW-1185">Reference proteome</keyword>
<comment type="caution">
    <text evidence="1">The sequence shown here is derived from an EMBL/GenBank/DDBJ whole genome shotgun (WGS) entry which is preliminary data.</text>
</comment>
<proteinExistence type="predicted"/>
<reference evidence="1" key="1">
    <citation type="submission" date="2021-06" db="EMBL/GenBank/DDBJ databases">
        <authorList>
            <person name="Kallberg Y."/>
            <person name="Tangrot J."/>
            <person name="Rosling A."/>
        </authorList>
    </citation>
    <scope>NUCLEOTIDE SEQUENCE</scope>
    <source>
        <strain evidence="1">IL203A</strain>
    </source>
</reference>
<dbReference type="Proteomes" id="UP000789702">
    <property type="component" value="Unassembled WGS sequence"/>
</dbReference>
<sequence length="73" mass="8487">MAPALAKFSLYMGQESPDDYLNKVIQSWAYLERHMTVLENANTEDFDNVIKYNILKSMMDRKYVPVLANNNLV</sequence>